<sequence length="353" mass="41008">MLDKVIIEGYKSIKRIDLELKPINILIGSNGVGKTNFISFFKLINNIYEQRLYNYTMQNNAEKMFHYGRKQTKELKGYLKFGDNAYEVILQPRDNGSLFIAEESSYYKGQAYWWRNVDESLIKDSTTYRDKWLREYLESYKIYHFHDTSKTAPLRNSANINDNRLLRTDGSNLPAFLYLLQQNYPKSLKRIELTVRSVMPYFGNFLLAPSMLNPNEIHLQWSDMEENEKYFDANDFSDGSIRFIALTTLLMQPILPKVIIIDEPELGLHPTAITKLAGMMKSAAERGCQMIISTQSVNLINNFEAKDIITVDRKNKQSVFGRLDRETLGQWLKNYSLGDLWTKSIINGQPTLL</sequence>
<dbReference type="SUPFAM" id="SSF52540">
    <property type="entry name" value="P-loop containing nucleoside triphosphate hydrolases"/>
    <property type="match status" value="1"/>
</dbReference>
<reference evidence="3 5" key="2">
    <citation type="submission" date="2019-02" db="EMBL/GenBank/DDBJ databases">
        <authorList>
            <consortium name="Pathogen Informatics"/>
        </authorList>
    </citation>
    <scope>NUCLEOTIDE SEQUENCE [LARGE SCALE GENOMIC DNA]</scope>
    <source>
        <strain evidence="3 5">3012STDY7078512</strain>
    </source>
</reference>
<dbReference type="PIRSF" id="PIRSF029347">
    <property type="entry name" value="RecF"/>
    <property type="match status" value="1"/>
</dbReference>
<feature type="domain" description="ATPase AAA-type core" evidence="1">
    <location>
        <begin position="23"/>
        <end position="301"/>
    </location>
</feature>
<keyword evidence="4" id="KW-1185">Reference proteome</keyword>
<dbReference type="GO" id="GO:0006302">
    <property type="term" value="P:double-strand break repair"/>
    <property type="evidence" value="ECO:0007669"/>
    <property type="project" value="TreeGrafter"/>
</dbReference>
<evidence type="ECO:0000313" key="2">
    <source>
        <dbReference type="EMBL" id="RRD89182.1"/>
    </source>
</evidence>
<proteinExistence type="predicted"/>
<dbReference type="GO" id="GO:0016887">
    <property type="term" value="F:ATP hydrolysis activity"/>
    <property type="evidence" value="ECO:0007669"/>
    <property type="project" value="InterPro"/>
</dbReference>
<dbReference type="OrthoDB" id="9805802at2"/>
<reference evidence="2 4" key="1">
    <citation type="submission" date="2018-11" db="EMBL/GenBank/DDBJ databases">
        <title>Genomes From Bacteria Associated with the Canine Oral Cavity: a Test Case for Automated Genome-Based Taxonomic Assignment.</title>
        <authorList>
            <person name="Coil D.A."/>
            <person name="Jospin G."/>
            <person name="Darling A.E."/>
            <person name="Wallis C."/>
            <person name="Davis I.J."/>
            <person name="Harris S."/>
            <person name="Eisen J.A."/>
            <person name="Holcombe L.J."/>
            <person name="O'Flynn C."/>
        </authorList>
    </citation>
    <scope>NUCLEOTIDE SEQUENCE [LARGE SCALE GENOMIC DNA]</scope>
    <source>
        <strain evidence="2 4">OH1047_COT-310</strain>
    </source>
</reference>
<dbReference type="CDD" id="cd00267">
    <property type="entry name" value="ABC_ATPase"/>
    <property type="match status" value="1"/>
</dbReference>
<evidence type="ECO:0000313" key="3">
    <source>
        <dbReference type="EMBL" id="VFB14310.1"/>
    </source>
</evidence>
<name>A0A3P2A190_9BACE</name>
<evidence type="ECO:0000259" key="1">
    <source>
        <dbReference type="Pfam" id="PF13304"/>
    </source>
</evidence>
<dbReference type="InterPro" id="IPR014555">
    <property type="entry name" value="RecF-like"/>
</dbReference>
<dbReference type="Proteomes" id="UP000279562">
    <property type="component" value="Unassembled WGS sequence"/>
</dbReference>
<organism evidence="2 4">
    <name type="scientific">Prevotella heparinolytica</name>
    <dbReference type="NCBI Taxonomy" id="28113"/>
    <lineage>
        <taxon>Bacteria</taxon>
        <taxon>Pseudomonadati</taxon>
        <taxon>Bacteroidota</taxon>
        <taxon>Bacteroidia</taxon>
        <taxon>Bacteroidales</taxon>
        <taxon>Bacteroidaceae</taxon>
        <taxon>Bacteroides</taxon>
    </lineage>
</organism>
<dbReference type="PANTHER" id="PTHR32182">
    <property type="entry name" value="DNA REPLICATION AND REPAIR PROTEIN RECF"/>
    <property type="match status" value="1"/>
</dbReference>
<accession>A0A3P2A190</accession>
<gene>
    <name evidence="2" type="ORF">EII33_10470</name>
    <name evidence="3" type="ORF">NCTC7812_01853</name>
</gene>
<dbReference type="Gene3D" id="3.40.50.300">
    <property type="entry name" value="P-loop containing nucleotide triphosphate hydrolases"/>
    <property type="match status" value="1"/>
</dbReference>
<dbReference type="InterPro" id="IPR027417">
    <property type="entry name" value="P-loop_NTPase"/>
</dbReference>
<dbReference type="EMBL" id="RQYF01000057">
    <property type="protein sequence ID" value="RRD89182.1"/>
    <property type="molecule type" value="Genomic_DNA"/>
</dbReference>
<evidence type="ECO:0000313" key="4">
    <source>
        <dbReference type="Proteomes" id="UP000279562"/>
    </source>
</evidence>
<dbReference type="GO" id="GO:0005524">
    <property type="term" value="F:ATP binding"/>
    <property type="evidence" value="ECO:0007669"/>
    <property type="project" value="InterPro"/>
</dbReference>
<dbReference type="AlphaFoldDB" id="A0A3P2A190"/>
<dbReference type="GO" id="GO:0000731">
    <property type="term" value="P:DNA synthesis involved in DNA repair"/>
    <property type="evidence" value="ECO:0007669"/>
    <property type="project" value="TreeGrafter"/>
</dbReference>
<dbReference type="Proteomes" id="UP000396835">
    <property type="component" value="Unassembled WGS sequence"/>
</dbReference>
<dbReference type="PANTHER" id="PTHR32182:SF22">
    <property type="entry name" value="ATP-DEPENDENT ENDONUCLEASE, OLD FAMILY-RELATED"/>
    <property type="match status" value="1"/>
</dbReference>
<evidence type="ECO:0000313" key="5">
    <source>
        <dbReference type="Proteomes" id="UP000396835"/>
    </source>
</evidence>
<dbReference type="InterPro" id="IPR003959">
    <property type="entry name" value="ATPase_AAA_core"/>
</dbReference>
<dbReference type="EMBL" id="CAACYH010000004">
    <property type="protein sequence ID" value="VFB14310.1"/>
    <property type="molecule type" value="Genomic_DNA"/>
</dbReference>
<protein>
    <submittedName>
        <fullName evidence="2">DUF2813 domain-containing protein</fullName>
    </submittedName>
    <submittedName>
        <fullName evidence="3">Predicted ATPase</fullName>
    </submittedName>
</protein>
<dbReference type="Pfam" id="PF13304">
    <property type="entry name" value="AAA_21"/>
    <property type="match status" value="1"/>
</dbReference>
<dbReference type="RefSeq" id="WP_125239663.1">
    <property type="nucleotide sequence ID" value="NZ_CAACYH010000004.1"/>
</dbReference>